<sequence length="76" mass="8363">MMGQRKQNTHHSVRCTALNSQYAAEAEPDGPRADLTCDVADDAVSVELPAEPPPLTPEAARALLRLLLDIRQRRTN</sequence>
<dbReference type="EMBL" id="RBWU01000006">
    <property type="protein sequence ID" value="RKS70699.1"/>
    <property type="molecule type" value="Genomic_DNA"/>
</dbReference>
<gene>
    <name evidence="1" type="ORF">BZB76_5175</name>
</gene>
<proteinExistence type="predicted"/>
<organism evidence="1 2">
    <name type="scientific">Actinomadura pelletieri DSM 43383</name>
    <dbReference type="NCBI Taxonomy" id="1120940"/>
    <lineage>
        <taxon>Bacteria</taxon>
        <taxon>Bacillati</taxon>
        <taxon>Actinomycetota</taxon>
        <taxon>Actinomycetes</taxon>
        <taxon>Streptosporangiales</taxon>
        <taxon>Thermomonosporaceae</taxon>
        <taxon>Actinomadura</taxon>
    </lineage>
</organism>
<dbReference type="Proteomes" id="UP000274601">
    <property type="component" value="Unassembled WGS sequence"/>
</dbReference>
<evidence type="ECO:0000313" key="1">
    <source>
        <dbReference type="EMBL" id="RKS70699.1"/>
    </source>
</evidence>
<comment type="caution">
    <text evidence="1">The sequence shown here is derived from an EMBL/GenBank/DDBJ whole genome shotgun (WGS) entry which is preliminary data.</text>
</comment>
<accession>A0A495QFR8</accession>
<protein>
    <submittedName>
        <fullName evidence="1">Uncharacterized protein</fullName>
    </submittedName>
</protein>
<reference evidence="1 2" key="1">
    <citation type="submission" date="2018-10" db="EMBL/GenBank/DDBJ databases">
        <title>Genomic Encyclopedia of Archaeal and Bacterial Type Strains, Phase II (KMG-II): from individual species to whole genera.</title>
        <authorList>
            <person name="Goeker M."/>
        </authorList>
    </citation>
    <scope>NUCLEOTIDE SEQUENCE [LARGE SCALE GENOMIC DNA]</scope>
    <source>
        <strain evidence="1 2">DSM 43383</strain>
    </source>
</reference>
<name>A0A495QFR8_9ACTN</name>
<keyword evidence="2" id="KW-1185">Reference proteome</keyword>
<dbReference type="AlphaFoldDB" id="A0A495QFR8"/>
<evidence type="ECO:0000313" key="2">
    <source>
        <dbReference type="Proteomes" id="UP000274601"/>
    </source>
</evidence>